<evidence type="ECO:0000313" key="1">
    <source>
        <dbReference type="EMBL" id="VVC42607.1"/>
    </source>
</evidence>
<reference evidence="1 2" key="1">
    <citation type="submission" date="2019-08" db="EMBL/GenBank/DDBJ databases">
        <authorList>
            <person name="Alioto T."/>
            <person name="Alioto T."/>
            <person name="Gomez Garrido J."/>
        </authorList>
    </citation>
    <scope>NUCLEOTIDE SEQUENCE [LARGE SCALE GENOMIC DNA]</scope>
</reference>
<evidence type="ECO:0000313" key="2">
    <source>
        <dbReference type="Proteomes" id="UP000325440"/>
    </source>
</evidence>
<accession>A0A5E4NFW1</accession>
<gene>
    <name evidence="1" type="ORF">CINCED_3A013389</name>
</gene>
<dbReference type="AlphaFoldDB" id="A0A5E4NFW1"/>
<keyword evidence="2" id="KW-1185">Reference proteome</keyword>
<dbReference type="EMBL" id="CABPRJ010001967">
    <property type="protein sequence ID" value="VVC42607.1"/>
    <property type="molecule type" value="Genomic_DNA"/>
</dbReference>
<dbReference type="OrthoDB" id="10548132at2759"/>
<dbReference type="Proteomes" id="UP000325440">
    <property type="component" value="Unassembled WGS sequence"/>
</dbReference>
<sequence length="104" mass="12225">MQIAIEHRSPVRQGSDMGLALDDLGYERKFTPYTEDEIIISYSLSYQAAPDRIIETMYRGRRVVINQYATRMRCKVYTHSIEQYTRREEMSSKLVVTSHHKSGY</sequence>
<proteinExistence type="predicted"/>
<organism evidence="1 2">
    <name type="scientific">Cinara cedri</name>
    <dbReference type="NCBI Taxonomy" id="506608"/>
    <lineage>
        <taxon>Eukaryota</taxon>
        <taxon>Metazoa</taxon>
        <taxon>Ecdysozoa</taxon>
        <taxon>Arthropoda</taxon>
        <taxon>Hexapoda</taxon>
        <taxon>Insecta</taxon>
        <taxon>Pterygota</taxon>
        <taxon>Neoptera</taxon>
        <taxon>Paraneoptera</taxon>
        <taxon>Hemiptera</taxon>
        <taxon>Sternorrhyncha</taxon>
        <taxon>Aphidomorpha</taxon>
        <taxon>Aphidoidea</taxon>
        <taxon>Aphididae</taxon>
        <taxon>Lachninae</taxon>
        <taxon>Cinara</taxon>
    </lineage>
</organism>
<name>A0A5E4NFW1_9HEMI</name>
<protein>
    <submittedName>
        <fullName evidence="1">Uncharacterized protein</fullName>
    </submittedName>
</protein>